<dbReference type="EMBL" id="AVQG01000011">
    <property type="protein sequence ID" value="ERH59514.1"/>
    <property type="molecule type" value="Genomic_DNA"/>
</dbReference>
<feature type="region of interest" description="Disordered" evidence="1">
    <location>
        <begin position="77"/>
        <end position="102"/>
    </location>
</feature>
<dbReference type="EMBL" id="CP007637">
    <property type="protein sequence ID" value="AIB36420.1"/>
    <property type="molecule type" value="Genomic_DNA"/>
</dbReference>
<reference evidence="2 5" key="2">
    <citation type="submission" date="2014-05" db="EMBL/GenBank/DDBJ databases">
        <title>Pseudomonas simiae WCS417.</title>
        <authorList>
            <person name="Berendsen R.L."/>
        </authorList>
    </citation>
    <scope>NUCLEOTIDE SEQUENCE [LARGE SCALE GENOMIC DNA]</scope>
    <source>
        <strain evidence="2 5">WCS417</strain>
    </source>
</reference>
<evidence type="ECO:0000313" key="3">
    <source>
        <dbReference type="EMBL" id="ERH59514.1"/>
    </source>
</evidence>
<accession>A0A1N7TXB4</accession>
<name>A0A1N7TXB4_9PSED</name>
<evidence type="ECO:0000313" key="2">
    <source>
        <dbReference type="EMBL" id="AIB36420.1"/>
    </source>
</evidence>
<evidence type="ECO:0000313" key="5">
    <source>
        <dbReference type="Proteomes" id="UP000027308"/>
    </source>
</evidence>
<proteinExistence type="predicted"/>
<gene>
    <name evidence="3" type="ORF">O204_23660</name>
    <name evidence="2" type="ORF">PS417_12680</name>
</gene>
<dbReference type="eggNOG" id="COG3468">
    <property type="taxonomic scope" value="Bacteria"/>
</dbReference>
<evidence type="ECO:0000256" key="1">
    <source>
        <dbReference type="SAM" id="MobiDB-lite"/>
    </source>
</evidence>
<reference evidence="3 4" key="1">
    <citation type="submission" date="2013-08" db="EMBL/GenBank/DDBJ databases">
        <title>Biodegradation of aromatic compounds in biofilm forming Pseudomonas isolated from sewage sludge.</title>
        <authorList>
            <person name="Qureshi A."/>
            <person name="Ghosh S."/>
            <person name="Khardenavis A.A."/>
            <person name="Kapley A."/>
            <person name="Purohit H.J."/>
        </authorList>
    </citation>
    <scope>NUCLEOTIDE SEQUENCE [LARGE SCALE GENOMIC DNA]</scope>
    <source>
        <strain evidence="3 4">EGD-AQ6</strain>
    </source>
</reference>
<organism evidence="2 5">
    <name type="scientific">Pseudomonas simiae</name>
    <dbReference type="NCBI Taxonomy" id="321846"/>
    <lineage>
        <taxon>Bacteria</taxon>
        <taxon>Pseudomonadati</taxon>
        <taxon>Pseudomonadota</taxon>
        <taxon>Gammaproteobacteria</taxon>
        <taxon>Pseudomonadales</taxon>
        <taxon>Pseudomonadaceae</taxon>
        <taxon>Pseudomonas</taxon>
    </lineage>
</organism>
<dbReference type="Proteomes" id="UP000016504">
    <property type="component" value="Unassembled WGS sequence"/>
</dbReference>
<dbReference type="AlphaFoldDB" id="A0A1N7TXB4"/>
<protein>
    <submittedName>
        <fullName evidence="2">Uncharacterized protein</fullName>
    </submittedName>
</protein>
<sequence>MQKSNGLSTRAVLAVGLLSLQYTTPQQSYAACALTPGPGNDTFICDSGSSAGLTDLLGNNSLTLPAGGTGTINGKRLLGGRLQHPPGQQRDGGGQRHRRRAHELVKMKVLSARQTLIDG</sequence>
<accession>U1TMY2</accession>
<evidence type="ECO:0000313" key="4">
    <source>
        <dbReference type="Proteomes" id="UP000016504"/>
    </source>
</evidence>
<dbReference type="Proteomes" id="UP000027308">
    <property type="component" value="Chromosome"/>
</dbReference>